<organism evidence="1 2">
    <name type="scientific">Cymbomonas tetramitiformis</name>
    <dbReference type="NCBI Taxonomy" id="36881"/>
    <lineage>
        <taxon>Eukaryota</taxon>
        <taxon>Viridiplantae</taxon>
        <taxon>Chlorophyta</taxon>
        <taxon>Pyramimonadophyceae</taxon>
        <taxon>Pyramimonadales</taxon>
        <taxon>Pyramimonadaceae</taxon>
        <taxon>Cymbomonas</taxon>
    </lineage>
</organism>
<proteinExistence type="predicted"/>
<dbReference type="PANTHER" id="PTHR46455">
    <property type="entry name" value="SET AND MYND DOMAIN CONTAINING, ARTHROPOD-SPECIFIC, MEMBER 4, ISOFORM A"/>
    <property type="match status" value="1"/>
</dbReference>
<dbReference type="PANTHER" id="PTHR46455:SF5">
    <property type="entry name" value="SET AND MYND DOMAIN CONTAINING, ARTHROPOD-SPECIFIC, MEMBER 4, ISOFORM A"/>
    <property type="match status" value="1"/>
</dbReference>
<evidence type="ECO:0000313" key="1">
    <source>
        <dbReference type="EMBL" id="KAK3236329.1"/>
    </source>
</evidence>
<comment type="caution">
    <text evidence="1">The sequence shown here is derived from an EMBL/GenBank/DDBJ whole genome shotgun (WGS) entry which is preliminary data.</text>
</comment>
<dbReference type="AlphaFoldDB" id="A0AAE0BIJ6"/>
<gene>
    <name evidence="1" type="ORF">CYMTET_53523</name>
</gene>
<evidence type="ECO:0000313" key="2">
    <source>
        <dbReference type="Proteomes" id="UP001190700"/>
    </source>
</evidence>
<protein>
    <recommendedName>
        <fullName evidence="3">SET domain-containing protein</fullName>
    </recommendedName>
</protein>
<reference evidence="1 2" key="1">
    <citation type="journal article" date="2015" name="Genome Biol. Evol.">
        <title>Comparative Genomics of a Bacterivorous Green Alga Reveals Evolutionary Causalities and Consequences of Phago-Mixotrophic Mode of Nutrition.</title>
        <authorList>
            <person name="Burns J.A."/>
            <person name="Paasch A."/>
            <person name="Narechania A."/>
            <person name="Kim E."/>
        </authorList>
    </citation>
    <scope>NUCLEOTIDE SEQUENCE [LARGE SCALE GENOMIC DNA]</scope>
    <source>
        <strain evidence="1 2">PLY_AMNH</strain>
    </source>
</reference>
<dbReference type="EMBL" id="LGRX02035083">
    <property type="protein sequence ID" value="KAK3236329.1"/>
    <property type="molecule type" value="Genomic_DNA"/>
</dbReference>
<dbReference type="Proteomes" id="UP001190700">
    <property type="component" value="Unassembled WGS sequence"/>
</dbReference>
<accession>A0AAE0BIJ6</accession>
<dbReference type="SUPFAM" id="SSF82199">
    <property type="entry name" value="SET domain"/>
    <property type="match status" value="1"/>
</dbReference>
<sequence>METAPEQGTRLTIRWDLLELVETAELGRHLLSRDTIPRGTSLFTEAPLLVVRPIEELPEDKQLLFEQTAELLDCTTAPLVDLYAYITASEEVRHQVLQEFCTFGDVRVQYAEEDIPNIFLVAERVAAWFAQNMPECQDMNLGELLHAQGVFALNSHNLGERPGSCLYVTGSKLSHACIRPNAVYHFKPAEGLGEHRALVDIPAQTALTSDYMGFLGVCSRRTAVPTQATKLFQCRCEACSGADRMRALPCPSCVPRDLSTGLLVDSQLVDEANLWKSHPFITPDSGGDEPTRSVIWRCNTCEAGFTNQEVHAECRRSDTWQSLFLWERRFELIVHQLLELHPSVDSEGKLHPRLRGLMQRIEDFALVRPLALVLHLDIFAARPSENRAAP</sequence>
<name>A0AAE0BIJ6_9CHLO</name>
<dbReference type="InterPro" id="IPR046341">
    <property type="entry name" value="SET_dom_sf"/>
</dbReference>
<evidence type="ECO:0008006" key="3">
    <source>
        <dbReference type="Google" id="ProtNLM"/>
    </source>
</evidence>
<keyword evidence="2" id="KW-1185">Reference proteome</keyword>
<dbReference type="Gene3D" id="2.170.270.10">
    <property type="entry name" value="SET domain"/>
    <property type="match status" value="1"/>
</dbReference>
<dbReference type="InterPro" id="IPR053010">
    <property type="entry name" value="SET_SmydA-8"/>
</dbReference>